<protein>
    <submittedName>
        <fullName evidence="9">Cell wall-associated NlpC family hydrolase</fullName>
        <ecNumber evidence="9">3.4.-.-</ecNumber>
    </submittedName>
</protein>
<evidence type="ECO:0000256" key="4">
    <source>
        <dbReference type="ARBA" id="ARBA00022807"/>
    </source>
</evidence>
<dbReference type="InterPro" id="IPR000064">
    <property type="entry name" value="NLP_P60_dom"/>
</dbReference>
<feature type="chain" id="PRO_5043319925" evidence="7">
    <location>
        <begin position="40"/>
        <end position="377"/>
    </location>
</feature>
<feature type="domain" description="NlpC/P60" evidence="8">
    <location>
        <begin position="259"/>
        <end position="377"/>
    </location>
</feature>
<evidence type="ECO:0000313" key="9">
    <source>
        <dbReference type="EMBL" id="MDQ0908210.1"/>
    </source>
</evidence>
<evidence type="ECO:0000256" key="7">
    <source>
        <dbReference type="SAM" id="SignalP"/>
    </source>
</evidence>
<evidence type="ECO:0000256" key="2">
    <source>
        <dbReference type="ARBA" id="ARBA00022670"/>
    </source>
</evidence>
<evidence type="ECO:0000256" key="3">
    <source>
        <dbReference type="ARBA" id="ARBA00022801"/>
    </source>
</evidence>
<dbReference type="GO" id="GO:0008234">
    <property type="term" value="F:cysteine-type peptidase activity"/>
    <property type="evidence" value="ECO:0007669"/>
    <property type="project" value="UniProtKB-KW"/>
</dbReference>
<dbReference type="SUPFAM" id="SSF54001">
    <property type="entry name" value="Cysteine proteinases"/>
    <property type="match status" value="1"/>
</dbReference>
<feature type="region of interest" description="Disordered" evidence="6">
    <location>
        <begin position="160"/>
        <end position="183"/>
    </location>
</feature>
<evidence type="ECO:0000256" key="1">
    <source>
        <dbReference type="ARBA" id="ARBA00007074"/>
    </source>
</evidence>
<dbReference type="GO" id="GO:0006508">
    <property type="term" value="P:proteolysis"/>
    <property type="evidence" value="ECO:0007669"/>
    <property type="project" value="UniProtKB-KW"/>
</dbReference>
<evidence type="ECO:0000313" key="10">
    <source>
        <dbReference type="Proteomes" id="UP001234216"/>
    </source>
</evidence>
<comment type="caution">
    <text evidence="9">The sequence shown here is derived from an EMBL/GenBank/DDBJ whole genome shotgun (WGS) entry which is preliminary data.</text>
</comment>
<dbReference type="Pfam" id="PF00877">
    <property type="entry name" value="NLPC_P60"/>
    <property type="match status" value="1"/>
</dbReference>
<dbReference type="PROSITE" id="PS51935">
    <property type="entry name" value="NLPC_P60"/>
    <property type="match status" value="1"/>
</dbReference>
<dbReference type="PANTHER" id="PTHR47359:SF3">
    <property type="entry name" value="NLP_P60 DOMAIN-CONTAINING PROTEIN-RELATED"/>
    <property type="match status" value="1"/>
</dbReference>
<comment type="similarity">
    <text evidence="1">Belongs to the peptidase C40 family.</text>
</comment>
<dbReference type="EMBL" id="JAUSZV010000005">
    <property type="protein sequence ID" value="MDQ0908210.1"/>
    <property type="molecule type" value="Genomic_DNA"/>
</dbReference>
<feature type="region of interest" description="Disordered" evidence="6">
    <location>
        <begin position="233"/>
        <end position="255"/>
    </location>
</feature>
<feature type="compositionally biased region" description="Polar residues" evidence="6">
    <location>
        <begin position="168"/>
        <end position="182"/>
    </location>
</feature>
<feature type="signal peptide" evidence="7">
    <location>
        <begin position="1"/>
        <end position="39"/>
    </location>
</feature>
<organism evidence="9 10">
    <name type="scientific">Streptomyces canus</name>
    <dbReference type="NCBI Taxonomy" id="58343"/>
    <lineage>
        <taxon>Bacteria</taxon>
        <taxon>Bacillati</taxon>
        <taxon>Actinomycetota</taxon>
        <taxon>Actinomycetes</taxon>
        <taxon>Kitasatosporales</taxon>
        <taxon>Streptomycetaceae</taxon>
        <taxon>Streptomyces</taxon>
        <taxon>Streptomyces aurantiacus group</taxon>
    </lineage>
</organism>
<accession>A0AAW8FGD8</accession>
<feature type="coiled-coil region" evidence="5">
    <location>
        <begin position="48"/>
        <end position="103"/>
    </location>
</feature>
<dbReference type="InterPro" id="IPR051794">
    <property type="entry name" value="PG_Endopeptidase_C40"/>
</dbReference>
<dbReference type="Gene3D" id="3.90.1720.10">
    <property type="entry name" value="endopeptidase domain like (from Nostoc punctiforme)"/>
    <property type="match status" value="1"/>
</dbReference>
<keyword evidence="4" id="KW-0788">Thiol protease</keyword>
<reference evidence="9" key="1">
    <citation type="submission" date="2023-07" db="EMBL/GenBank/DDBJ databases">
        <title>Comparative genomics of wheat-associated soil bacteria to identify genetic determinants of phenazine resistance.</title>
        <authorList>
            <person name="Mouncey N."/>
        </authorList>
    </citation>
    <scope>NUCLEOTIDE SEQUENCE</scope>
    <source>
        <strain evidence="9">V4I22</strain>
    </source>
</reference>
<evidence type="ECO:0000256" key="6">
    <source>
        <dbReference type="SAM" id="MobiDB-lite"/>
    </source>
</evidence>
<dbReference type="EC" id="3.4.-.-" evidence="9"/>
<evidence type="ECO:0000256" key="5">
    <source>
        <dbReference type="SAM" id="Coils"/>
    </source>
</evidence>
<proteinExistence type="inferred from homology"/>
<dbReference type="InterPro" id="IPR038765">
    <property type="entry name" value="Papain-like_cys_pep_sf"/>
</dbReference>
<keyword evidence="7" id="KW-0732">Signal</keyword>
<name>A0AAW8FGD8_9ACTN</name>
<keyword evidence="2" id="KW-0645">Protease</keyword>
<dbReference type="Gene3D" id="6.10.250.3150">
    <property type="match status" value="1"/>
</dbReference>
<evidence type="ECO:0000259" key="8">
    <source>
        <dbReference type="PROSITE" id="PS51935"/>
    </source>
</evidence>
<dbReference type="RefSeq" id="WP_306977350.1">
    <property type="nucleotide sequence ID" value="NZ_JAUSZV010000005.1"/>
</dbReference>
<gene>
    <name evidence="9" type="ORF">QFZ22_004195</name>
</gene>
<sequence length="377" mass="40529">MASHRKSRPVGTRVAGIRTPALATAALTSVALLSQSANAAPADDKPSLEEVEKKVDDLYRQAESATDNYNAAKEKTAKQRKQVDTLLDDVARRTEKLNEARQELGSFAAAQYRTGAAAPDTATFLLADTPQDYFDQTQLMGRLTNRQKGAVDDYVSEQSATMKKRQEASQSLQTLTETQSDLKTAKATVQKKLADARDMLSELTAQEKARLAALEKQKQEAAARKAAELARQQAAAEKAAQEATAPQESTSTAADSSYATKAAKSLAFVRAQIGKPYVWGATGPDSYDCSGLTQAAWKAAGVDLPRVTYDQVNAGATVSLADAQPGDLVFFYDDISHVGLYIGNGMMIHAPKPGAYVREESIYYDGESAIHSVVRPA</sequence>
<keyword evidence="5" id="KW-0175">Coiled coil</keyword>
<dbReference type="Proteomes" id="UP001234216">
    <property type="component" value="Unassembled WGS sequence"/>
</dbReference>
<keyword evidence="3 9" id="KW-0378">Hydrolase</keyword>
<dbReference type="AlphaFoldDB" id="A0AAW8FGD8"/>
<dbReference type="PANTHER" id="PTHR47359">
    <property type="entry name" value="PEPTIDOGLYCAN DL-ENDOPEPTIDASE CWLO"/>
    <property type="match status" value="1"/>
</dbReference>